<evidence type="ECO:0000313" key="3">
    <source>
        <dbReference type="Proteomes" id="UP000215086"/>
    </source>
</evidence>
<accession>A0A286RE71</accession>
<dbReference type="Proteomes" id="UP000215086">
    <property type="component" value="Chromosome"/>
</dbReference>
<feature type="transmembrane region" description="Helical" evidence="1">
    <location>
        <begin position="280"/>
        <end position="299"/>
    </location>
</feature>
<keyword evidence="1" id="KW-0472">Membrane</keyword>
<keyword evidence="1" id="KW-1133">Transmembrane helix</keyword>
<evidence type="ECO:0000313" key="2">
    <source>
        <dbReference type="EMBL" id="ASV74261.1"/>
    </source>
</evidence>
<dbReference type="RefSeq" id="WP_095414634.1">
    <property type="nucleotide sequence ID" value="NZ_CP018477.1"/>
</dbReference>
<dbReference type="KEGG" id="ttf:THTE_1659"/>
<keyword evidence="1" id="KW-0812">Transmembrane</keyword>
<evidence type="ECO:0000256" key="1">
    <source>
        <dbReference type="SAM" id="Phobius"/>
    </source>
</evidence>
<dbReference type="EMBL" id="CP018477">
    <property type="protein sequence ID" value="ASV74261.1"/>
    <property type="molecule type" value="Genomic_DNA"/>
</dbReference>
<organism evidence="2 3">
    <name type="scientific">Thermogutta terrifontis</name>
    <dbReference type="NCBI Taxonomy" id="1331910"/>
    <lineage>
        <taxon>Bacteria</taxon>
        <taxon>Pseudomonadati</taxon>
        <taxon>Planctomycetota</taxon>
        <taxon>Planctomycetia</taxon>
        <taxon>Pirellulales</taxon>
        <taxon>Thermoguttaceae</taxon>
        <taxon>Thermogutta</taxon>
    </lineage>
</organism>
<evidence type="ECO:0008006" key="4">
    <source>
        <dbReference type="Google" id="ProtNLM"/>
    </source>
</evidence>
<dbReference type="OrthoDB" id="262907at2"/>
<dbReference type="AlphaFoldDB" id="A0A286RE71"/>
<name>A0A286RE71_9BACT</name>
<reference evidence="2 3" key="1">
    <citation type="journal article" name="Front. Microbiol.">
        <title>Sugar Metabolism of the First Thermophilic Planctomycete Thermogutta terrifontis: Comparative Genomic and Transcriptomic Approaches.</title>
        <authorList>
            <person name="Elcheninov A.G."/>
            <person name="Menzel P."/>
            <person name="Gudbergsdottir S.R."/>
            <person name="Slesarev A.I."/>
            <person name="Kadnikov V.V."/>
            <person name="Krogh A."/>
            <person name="Bonch-Osmolovskaya E.A."/>
            <person name="Peng X."/>
            <person name="Kublanov I.V."/>
        </authorList>
    </citation>
    <scope>NUCLEOTIDE SEQUENCE [LARGE SCALE GENOMIC DNA]</scope>
    <source>
        <strain evidence="2 3">R1</strain>
    </source>
</reference>
<feature type="transmembrane region" description="Helical" evidence="1">
    <location>
        <begin position="241"/>
        <end position="260"/>
    </location>
</feature>
<feature type="transmembrane region" description="Helical" evidence="1">
    <location>
        <begin position="217"/>
        <end position="234"/>
    </location>
</feature>
<gene>
    <name evidence="2" type="ORF">THTE_1659</name>
</gene>
<sequence>MLLVLLRITIGWHFLYEGVWKIANRDKFSAEPFLTQAKGPFASFFYAMVPDIDGKIRFQIVKTKEGELVVVSPAYEEAWKKACDEYVRYYRMDEKQKREAEATRDRFVQALNNYLAQKRDDILAYFDSLERFEKEEKASRNLGAYFQRERLWERQQKLRGEVAVWFAEIDNMGRAYLRTLWGILTPEQKSRGMIKVPLCETQRLPVRLPFAATRTELLNVVVTYSLTAIGLCLMVGAFTRLAALGGAAFLAFVVMTQWPWPTVVPKTPEIVGHALLVDKNFVEMMALLALAAMPVGRWAGLDYFLYHYVCLPVRECLSKCCCCCASKSETTPDAASKGN</sequence>
<protein>
    <recommendedName>
        <fullName evidence="4">DoxX family protein</fullName>
    </recommendedName>
</protein>
<keyword evidence="3" id="KW-1185">Reference proteome</keyword>
<proteinExistence type="predicted"/>